<evidence type="ECO:0000256" key="1">
    <source>
        <dbReference type="SAM" id="MobiDB-lite"/>
    </source>
</evidence>
<keyword evidence="4" id="KW-1185">Reference proteome</keyword>
<organism evidence="3 4">
    <name type="scientific">Panicum virgatum</name>
    <name type="common">Blackwell switchgrass</name>
    <dbReference type="NCBI Taxonomy" id="38727"/>
    <lineage>
        <taxon>Eukaryota</taxon>
        <taxon>Viridiplantae</taxon>
        <taxon>Streptophyta</taxon>
        <taxon>Embryophyta</taxon>
        <taxon>Tracheophyta</taxon>
        <taxon>Spermatophyta</taxon>
        <taxon>Magnoliopsida</taxon>
        <taxon>Liliopsida</taxon>
        <taxon>Poales</taxon>
        <taxon>Poaceae</taxon>
        <taxon>PACMAD clade</taxon>
        <taxon>Panicoideae</taxon>
        <taxon>Panicodae</taxon>
        <taxon>Paniceae</taxon>
        <taxon>Panicinae</taxon>
        <taxon>Panicum</taxon>
        <taxon>Panicum sect. Hiantes</taxon>
    </lineage>
</organism>
<dbReference type="PANTHER" id="PTHR47069:SF11">
    <property type="entry name" value="OS04G0275550 PROTEIN"/>
    <property type="match status" value="1"/>
</dbReference>
<sequence>MEKGKVKTPKAVWDAYATKIFCQICKEETLAGNRPGTTLSSIGYKNLEEKFFAITKRHYPHGKLKNKWDTLKPQYNLWLDLKRAATGLGFDVTKGIITASDEWWEDKIAQNKKYAAFREAPMDNLDELEVMFQNINVTGLSSIIPGVQKTTAPIDVGDDSNENEENIHISHDAKKEGKRKARDVDHTFSPKKKGRNPMVKQVSRLIDVLATSKSKHEQKVEDDIIELMDQAVNAGASEGSDEHFMATQLFVKRENRAVFRSIKTNEGKVAWLKRMYEERKNK</sequence>
<dbReference type="PANTHER" id="PTHR47069">
    <property type="match status" value="1"/>
</dbReference>
<reference evidence="3" key="1">
    <citation type="submission" date="2020-05" db="EMBL/GenBank/DDBJ databases">
        <title>WGS assembly of Panicum virgatum.</title>
        <authorList>
            <person name="Lovell J.T."/>
            <person name="Jenkins J."/>
            <person name="Shu S."/>
            <person name="Juenger T.E."/>
            <person name="Schmutz J."/>
        </authorList>
    </citation>
    <scope>NUCLEOTIDE SEQUENCE</scope>
    <source>
        <strain evidence="3">AP13</strain>
    </source>
</reference>
<evidence type="ECO:0000313" key="4">
    <source>
        <dbReference type="Proteomes" id="UP000823388"/>
    </source>
</evidence>
<feature type="domain" description="Myb/SANT-like" evidence="2">
    <location>
        <begin position="13"/>
        <end position="106"/>
    </location>
</feature>
<comment type="caution">
    <text evidence="3">The sequence shown here is derived from an EMBL/GenBank/DDBJ whole genome shotgun (WGS) entry which is preliminary data.</text>
</comment>
<evidence type="ECO:0000259" key="2">
    <source>
        <dbReference type="Pfam" id="PF12776"/>
    </source>
</evidence>
<dbReference type="Proteomes" id="UP000823388">
    <property type="component" value="Chromosome 8N"/>
</dbReference>
<dbReference type="Pfam" id="PF12776">
    <property type="entry name" value="Myb_DNA-bind_3"/>
    <property type="match status" value="1"/>
</dbReference>
<dbReference type="AlphaFoldDB" id="A0A8T0P751"/>
<name>A0A8T0P751_PANVG</name>
<protein>
    <recommendedName>
        <fullName evidence="2">Myb/SANT-like domain-containing protein</fullName>
    </recommendedName>
</protein>
<dbReference type="InterPro" id="IPR024752">
    <property type="entry name" value="Myb/SANT-like_dom"/>
</dbReference>
<proteinExistence type="predicted"/>
<feature type="region of interest" description="Disordered" evidence="1">
    <location>
        <begin position="172"/>
        <end position="195"/>
    </location>
</feature>
<dbReference type="EMBL" id="CM029052">
    <property type="protein sequence ID" value="KAG2556625.1"/>
    <property type="molecule type" value="Genomic_DNA"/>
</dbReference>
<evidence type="ECO:0000313" key="3">
    <source>
        <dbReference type="EMBL" id="KAG2556625.1"/>
    </source>
</evidence>
<gene>
    <name evidence="3" type="ORF">PVAP13_8NG088601</name>
</gene>
<accession>A0A8T0P751</accession>